<name>A0A0F6RFT9_CITAM</name>
<evidence type="ECO:0000256" key="1">
    <source>
        <dbReference type="ARBA" id="ARBA00022729"/>
    </source>
</evidence>
<dbReference type="InterPro" id="IPR024973">
    <property type="entry name" value="ESPR"/>
</dbReference>
<dbReference type="NCBIfam" id="TIGR01414">
    <property type="entry name" value="autotrans_barl"/>
    <property type="match status" value="1"/>
</dbReference>
<dbReference type="Pfam" id="PF13018">
    <property type="entry name" value="ESPR"/>
    <property type="match status" value="1"/>
</dbReference>
<proteinExistence type="predicted"/>
<keyword evidence="2" id="KW-0843">Virulence</keyword>
<dbReference type="Proteomes" id="UP000034085">
    <property type="component" value="Chromosome"/>
</dbReference>
<dbReference type="InterPro" id="IPR043990">
    <property type="entry name" value="AC_1"/>
</dbReference>
<dbReference type="InterPro" id="IPR006315">
    <property type="entry name" value="OM_autotransptr_brl_dom"/>
</dbReference>
<dbReference type="InterPro" id="IPR011050">
    <property type="entry name" value="Pectin_lyase_fold/virulence"/>
</dbReference>
<evidence type="ECO:0000256" key="3">
    <source>
        <dbReference type="SAM" id="MobiDB-lite"/>
    </source>
</evidence>
<evidence type="ECO:0000259" key="4">
    <source>
        <dbReference type="PROSITE" id="PS51208"/>
    </source>
</evidence>
<dbReference type="SUPFAM" id="SSF51126">
    <property type="entry name" value="Pectin lyase-like"/>
    <property type="match status" value="1"/>
</dbReference>
<organism evidence="5 6">
    <name type="scientific">Citrobacter amalonaticus Y19</name>
    <dbReference type="NCBI Taxonomy" id="1261127"/>
    <lineage>
        <taxon>Bacteria</taxon>
        <taxon>Pseudomonadati</taxon>
        <taxon>Pseudomonadota</taxon>
        <taxon>Gammaproteobacteria</taxon>
        <taxon>Enterobacterales</taxon>
        <taxon>Enterobacteriaceae</taxon>
        <taxon>Citrobacter</taxon>
    </lineage>
</organism>
<dbReference type="InterPro" id="IPR036709">
    <property type="entry name" value="Autotransporte_beta_dom_sf"/>
</dbReference>
<dbReference type="SMART" id="SM00869">
    <property type="entry name" value="Autotransporter"/>
    <property type="match status" value="1"/>
</dbReference>
<dbReference type="PROSITE" id="PS51208">
    <property type="entry name" value="AUTOTRANSPORTER"/>
    <property type="match status" value="1"/>
</dbReference>
<sequence length="2642" mass="265054">MNKIYRVIWNSTLMQWVVTSEFGRARIKRAVSKAVKATGLMAAMTAGAVAASCDLATLNCQLDATWSAATNSNETGAAVITDGNTWSVSGLDTWRAGDMTYKYYTHLQQVIDAGYTVMQGGSAVTSLPAAGNTIIFPGLTTAVTVFDPITSSNKTVMVYSSGAFTELDAYYFNPAESFVLADAEPYIDTRLATVTNGVANISLNKSQYNLGELRESALVYVDGTTTNDATANWTSQQLIYANIPSDLDTLGSPINRSIKTDSYVGTFTAFDGSSHTVSSLADFKTWNNWLISKLSSGDLAYTSYQTELKKAYTSTSLTYQVSHSPDGFDVSVYGERDVAVLQANGQNATINIAPGGSIDLRASSSASFLLVKLNNNATFINNGTAMTTNRIAHINSGSSFINNGFLSLGGNIPDSAYQNIAIVVDGNGSRFVNSAQGTYTISPRYNYTNKNQNGIVEGVQTHIGTTAENAGTINTGYWSNAVDQFQTGSVWIAKVYNASSFVNTPTGNINLGYNQDGSSEAYLNTESAAIHTETGGRGDNQGTITLSSMANGVYGLHALDGTASLVNSGTINVNSNGDDGAFVPSESIGIYSFSQTAGTVGSSGVINLNGVNNTGIKAVSGGKASLSGDINITGGAELSTGLRNYGVWSEGTGSQVDISGQINLDGDGAIGVHARYGGNVTISGTGEVNFTDGSNQIGYYVYGQTASITNNGTGAQNVSTEDSVLFRVDDGADFTGGAGAASVLTASGQGSTAVVANGKDATSGNVSAFNSGGMTLNLSGQDATGVVIQGGAQGKISSNATINMTATGAVAGIADGQGYDINGNALGSPIAGVLSNAALAAGAAGFGSGTLLVTEAALNSALDAVTGFIARNGAEVSNAGNIVFTGSNTTGLLVEAGARGNNTGSITVGAGGTGIVAQDATGTHTTVVNTSGNLVLNGGNTANRTTGIVASGANTTVNMTAGTVTLNGNGATGVRASEGATVNLSGTATPAFSSSATDQILFAISGAGSTINTSVPGGTVLDASGERSTLFRLEDGAAMDGDIQVAASGKDATALYATGENTTAVIGSGSQLNISGNGATGVISSGSATATIESGATLALTGSGATAGLVDGNTYASDGSLSQQNTGAELINAATISSTVSGATAFTAKNSGTLANSGNVLLTGANSTAIKVLGGKVNNTGSIEANGTALYIGAGDQGQASTVTNSGTVLATDGRAAIELAAGSLNLVGSGVGTIEARGTADGVLVSSGATGLDVTGAHIIVGAAGASGNGIENAGNLTNLQLTNTTIDVADGAGVRTAVTIDDTNSGTINVSGAGTGIAFTNADGSATSGNLDLSGSSGLTINVSGTGGTGIYANTTGTTDTAVSVNVSSATGGAALKLGNGVTSATNRGTLTSASTTTATVETANATAFTNTDTGVITASASGNPALAMNAANATVTNAGTINGDVVMNGASGTVNNSGTVSNNITTTSGNNAVTVDNGTVGGNIALSGNGTNTVLLKNTADVRTVSGSAGNDTVTVLGNGNTFTALNGGSGTATAVFDGVTAGFHMDGTGAQINNYNQVNLRNGSLFSLDNNYALGGKPAGGAGFNIDATSVLAVNSTVDRTLTSALTGTGTVAVENAGQAFNFATTTGSAFAGTVDLSNATLALGGVNTTALTNATLKADTGSVTTVADGEQVIGGLTFASGKVAFNASAPAQKVATSHMTVSKLDASGNGTVQINVPAPYVPGHETSTTASLMTQDDANIGLELVGAALVNGAGGNLVLQDQSGNLITDDTEVDIAQGGSTVAKGTYDYRLTTAGTSGSQDGLYVNYGLTELELLAGQTLTLDGTPGATGAAADQSARITGSGSLAVSTTGSDVLSLSNSSNDYTGETTVLSGTLRTDVDGALGDTAKLAINSGAKADLNGTRQTTGILAGDGGSQLDVNGGSLSLRSGGYSSGILTGGGALNVNGGVLTIDGANGGLSAITTISNGAEVVISDAQGAGTGDINDEGTLTLDNVTGMLANIISGTGNVNATDTTDATLSGDNSGFSGLFTIDSGSNLTVSEQNHLGTATVNDNGLLTVDTASDWTLVNSISGSGGLDKQGAGTLTLTADSAAYTGTTDITTGELALGSDESSAVNMTSSLVNIHNGASLTGYGSTAGHVDVMQSGTLQVTDFTVGGNLSNSGSVLLTRTDGQPGNTLTVNGNYAGSNGLLAFNTELGGDSSPTDKLTVNGNTAGNTRVSVTNTGGTGAQTVNGIEVIQVNGSSAGNFALTTGTVEAGAYVYALAKGTGSAAKNWYLTSKWKNSTTPTDPVSPATPDKPGTSPVVDPTAPDALRPEAGSYIGNIAAANTLFNTRLHDRLGEPQYTDALKGEGLAASMWMRHVGGHERSSAGDGQLKTQSNRYVLQLGGDIAQWSTDGADRWHLGVMGGYANAHSNTRSDRAGYGSDGRISGYSAGLYGTWYQNEADKTGAYVDSWMLYNWFDSSVEADNRDSDSYDSKGLTASLEAGYTLKAGEFNGSQGTLNTWYVQPQAQVTWMGVKDNAHTRKDGTRIETQGDGNIQTRLGVKTYLNSHHKMDDGKQREFQPFVEVNWIHNTESFGVKMDGTQVSRDGARNLGEIRTGVEGKLNDRLSVWGNVGVQMGDKGYSDTQGMLGIKYSW</sequence>
<dbReference type="InterPro" id="IPR013425">
    <property type="entry name" value="Autotrns_rpt"/>
</dbReference>
<evidence type="ECO:0000313" key="6">
    <source>
        <dbReference type="Proteomes" id="UP000034085"/>
    </source>
</evidence>
<dbReference type="GO" id="GO:0019867">
    <property type="term" value="C:outer membrane"/>
    <property type="evidence" value="ECO:0007669"/>
    <property type="project" value="InterPro"/>
</dbReference>
<dbReference type="OrthoDB" id="6053567at2"/>
<dbReference type="InterPro" id="IPR005546">
    <property type="entry name" value="Autotransporte_beta"/>
</dbReference>
<dbReference type="PATRIC" id="fig|1261127.3.peg.2768"/>
<evidence type="ECO:0000313" key="5">
    <source>
        <dbReference type="EMBL" id="AKE59438.1"/>
    </source>
</evidence>
<feature type="domain" description="Autotransporter" evidence="4">
    <location>
        <begin position="2354"/>
        <end position="2642"/>
    </location>
</feature>
<evidence type="ECO:0000256" key="2">
    <source>
        <dbReference type="ARBA" id="ARBA00023026"/>
    </source>
</evidence>
<dbReference type="CDD" id="cd01344">
    <property type="entry name" value="PL2_Passenger_AT"/>
    <property type="match status" value="1"/>
</dbReference>
<dbReference type="Pfam" id="PF18883">
    <property type="entry name" value="AC_1"/>
    <property type="match status" value="1"/>
</dbReference>
<dbReference type="Pfam" id="PF12951">
    <property type="entry name" value="PATR"/>
    <property type="match status" value="2"/>
</dbReference>
<dbReference type="RefSeq" id="WP_046483426.1">
    <property type="nucleotide sequence ID" value="NZ_CP011132.1"/>
</dbReference>
<dbReference type="HOGENOM" id="CLU_000424_0_0_6"/>
<gene>
    <name evidence="5" type="ORF">F384_13155</name>
</gene>
<accession>A0A0F6RFT9</accession>
<protein>
    <recommendedName>
        <fullName evidence="4">Autotransporter domain-containing protein</fullName>
    </recommendedName>
</protein>
<dbReference type="EMBL" id="CP011132">
    <property type="protein sequence ID" value="AKE59438.1"/>
    <property type="molecule type" value="Genomic_DNA"/>
</dbReference>
<dbReference type="KEGG" id="cama:F384_13155"/>
<dbReference type="Gene3D" id="2.40.128.130">
    <property type="entry name" value="Autotransporter beta-domain"/>
    <property type="match status" value="1"/>
</dbReference>
<reference evidence="5 6" key="1">
    <citation type="journal article" date="2013" name="Appl. Microbiol. Biotechnol.">
        <title>Glycerol assimilation and production of 1,3-propanediol by Citrobacter amalonaticus Y19.</title>
        <authorList>
            <person name="Ainala S.K."/>
            <person name="Ashok S."/>
            <person name="Ko Y."/>
            <person name="Park S."/>
        </authorList>
    </citation>
    <scope>NUCLEOTIDE SEQUENCE [LARGE SCALE GENOMIC DNA]</scope>
    <source>
        <strain evidence="5 6">Y19</strain>
    </source>
</reference>
<dbReference type="InterPro" id="IPR050909">
    <property type="entry name" value="Bact_Autotransporter_VF"/>
</dbReference>
<dbReference type="Gene3D" id="2.160.20.20">
    <property type="match status" value="1"/>
</dbReference>
<dbReference type="PANTHER" id="PTHR12338:SF5">
    <property type="entry name" value="ANTIGEN 43-RELATED"/>
    <property type="match status" value="1"/>
</dbReference>
<dbReference type="PANTHER" id="PTHR12338">
    <property type="entry name" value="AUTOTRANSPORTER"/>
    <property type="match status" value="1"/>
</dbReference>
<dbReference type="InterPro" id="IPR012332">
    <property type="entry name" value="Autotransporter_pectin_lyase_C"/>
</dbReference>
<keyword evidence="1" id="KW-0732">Signal</keyword>
<feature type="region of interest" description="Disordered" evidence="3">
    <location>
        <begin position="2286"/>
        <end position="2309"/>
    </location>
</feature>
<dbReference type="SUPFAM" id="SSF103515">
    <property type="entry name" value="Autotransporter"/>
    <property type="match status" value="1"/>
</dbReference>